<dbReference type="Pfam" id="PF07714">
    <property type="entry name" value="PK_Tyr_Ser-Thr"/>
    <property type="match status" value="1"/>
</dbReference>
<protein>
    <submittedName>
        <fullName evidence="3">Serine/threonine-protein kinase STY17-like</fullName>
    </submittedName>
</protein>
<reference evidence="2" key="1">
    <citation type="journal article" date="2014" name="Nat. Commun.">
        <title>The emerging biofuel crop Camelina sativa retains a highly undifferentiated hexaploid genome structure.</title>
        <authorList>
            <person name="Kagale S."/>
            <person name="Koh C."/>
            <person name="Nixon J."/>
            <person name="Bollina V."/>
            <person name="Clarke W.E."/>
            <person name="Tuteja R."/>
            <person name="Spillane C."/>
            <person name="Robinson S.J."/>
            <person name="Links M.G."/>
            <person name="Clarke C."/>
            <person name="Higgins E.E."/>
            <person name="Huebert T."/>
            <person name="Sharpe A.G."/>
            <person name="Parkin I.A."/>
        </authorList>
    </citation>
    <scope>NUCLEOTIDE SEQUENCE [LARGE SCALE GENOMIC DNA]</scope>
    <source>
        <strain evidence="2">cv. DH55</strain>
    </source>
</reference>
<evidence type="ECO:0000313" key="2">
    <source>
        <dbReference type="Proteomes" id="UP000694864"/>
    </source>
</evidence>
<evidence type="ECO:0000313" key="3">
    <source>
        <dbReference type="RefSeq" id="XP_010431223.1"/>
    </source>
</evidence>
<organism evidence="2 3">
    <name type="scientific">Camelina sativa</name>
    <name type="common">False flax</name>
    <name type="synonym">Myagrum sativum</name>
    <dbReference type="NCBI Taxonomy" id="90675"/>
    <lineage>
        <taxon>Eukaryota</taxon>
        <taxon>Viridiplantae</taxon>
        <taxon>Streptophyta</taxon>
        <taxon>Embryophyta</taxon>
        <taxon>Tracheophyta</taxon>
        <taxon>Spermatophyta</taxon>
        <taxon>Magnoliopsida</taxon>
        <taxon>eudicotyledons</taxon>
        <taxon>Gunneridae</taxon>
        <taxon>Pentapetalae</taxon>
        <taxon>rosids</taxon>
        <taxon>malvids</taxon>
        <taxon>Brassicales</taxon>
        <taxon>Brassicaceae</taxon>
        <taxon>Camelineae</taxon>
        <taxon>Camelina</taxon>
    </lineage>
</organism>
<name>A0ABM0TTN7_CAMSA</name>
<dbReference type="PANTHER" id="PTHR44329">
    <property type="entry name" value="SERINE/THREONINE-PROTEIN KINASE TNNI3K-RELATED"/>
    <property type="match status" value="1"/>
</dbReference>
<accession>A0ABM0TTN7</accession>
<dbReference type="GeneID" id="104715525"/>
<dbReference type="PRINTS" id="PR00109">
    <property type="entry name" value="TYRKINASE"/>
</dbReference>
<dbReference type="Gene3D" id="1.10.510.10">
    <property type="entry name" value="Transferase(Phosphotransferase) domain 1"/>
    <property type="match status" value="1"/>
</dbReference>
<dbReference type="CDD" id="cd13999">
    <property type="entry name" value="STKc_MAP3K-like"/>
    <property type="match status" value="1"/>
</dbReference>
<evidence type="ECO:0000259" key="1">
    <source>
        <dbReference type="PROSITE" id="PS50011"/>
    </source>
</evidence>
<sequence>MSTASSMMLYPNYPFLMSSFGRSDDRCESDEQFNFTISKDLLLDAKDVLMGHMIGEGAKAIVYKGICRYKCPVAVKVVQPCETSAVSIEDKQQFQKEVLLLSSMEHNNIVKFVGACIEPQLMIVTELVEGGSLHKFILNSRSSPPNLKKALSFALDISRAMEFLHSNGIIHRDLNPRNVLVTSDMEMVKLADFGLAREYTIGGMTCEAGTYRWMAPEVCSREPLKIGEKKHYDHKVDVYSFALIFWALLTNQTPFSGINRASALYFVKQGKRPSLKNIPDEIVPILESCWAEDSEARLEFREITILLEKLLNDLSSAGTSNDTVISDEESYDDEMGDLDTNCLIQKGYRRMQKLKEKKKKKKKVMSRIVPFFKTLFSSKG</sequence>
<keyword evidence="2" id="KW-1185">Reference proteome</keyword>
<dbReference type="SUPFAM" id="SSF56112">
    <property type="entry name" value="Protein kinase-like (PK-like)"/>
    <property type="match status" value="1"/>
</dbReference>
<dbReference type="InterPro" id="IPR000719">
    <property type="entry name" value="Prot_kinase_dom"/>
</dbReference>
<dbReference type="InterPro" id="IPR011009">
    <property type="entry name" value="Kinase-like_dom_sf"/>
</dbReference>
<dbReference type="Proteomes" id="UP000694864">
    <property type="component" value="Chromosome 9"/>
</dbReference>
<dbReference type="PANTHER" id="PTHR44329:SF84">
    <property type="entry name" value="PROTEIN KINASE LIKE PROTEIN"/>
    <property type="match status" value="1"/>
</dbReference>
<dbReference type="PROSITE" id="PS50011">
    <property type="entry name" value="PROTEIN_KINASE_DOM"/>
    <property type="match status" value="1"/>
</dbReference>
<feature type="domain" description="Protein kinase" evidence="1">
    <location>
        <begin position="48"/>
        <end position="311"/>
    </location>
</feature>
<dbReference type="InterPro" id="IPR051681">
    <property type="entry name" value="Ser/Thr_Kinases-Pseudokinases"/>
</dbReference>
<reference evidence="3" key="2">
    <citation type="submission" date="2025-08" db="UniProtKB">
        <authorList>
            <consortium name="RefSeq"/>
        </authorList>
    </citation>
    <scope>IDENTIFICATION</scope>
    <source>
        <tissue evidence="3">Leaf</tissue>
    </source>
</reference>
<proteinExistence type="predicted"/>
<dbReference type="InterPro" id="IPR001245">
    <property type="entry name" value="Ser-Thr/Tyr_kinase_cat_dom"/>
</dbReference>
<gene>
    <name evidence="3" type="primary">LOC104715525</name>
</gene>
<dbReference type="RefSeq" id="XP_010431223.1">
    <property type="nucleotide sequence ID" value="XM_010432921.1"/>
</dbReference>